<dbReference type="AlphaFoldDB" id="A0A936TE48"/>
<feature type="compositionally biased region" description="Low complexity" evidence="1">
    <location>
        <begin position="79"/>
        <end position="89"/>
    </location>
</feature>
<dbReference type="Gene3D" id="3.30.505.20">
    <property type="match status" value="1"/>
</dbReference>
<comment type="caution">
    <text evidence="3">The sequence shown here is derived from an EMBL/GenBank/DDBJ whole genome shotgun (WGS) entry which is preliminary data.</text>
</comment>
<gene>
    <name evidence="3" type="ORF">IPN02_05555</name>
</gene>
<keyword evidence="2" id="KW-0732">Signal</keyword>
<evidence type="ECO:0000256" key="2">
    <source>
        <dbReference type="SAM" id="SignalP"/>
    </source>
</evidence>
<evidence type="ECO:0008006" key="5">
    <source>
        <dbReference type="Google" id="ProtNLM"/>
    </source>
</evidence>
<dbReference type="EMBL" id="JADJZA010000001">
    <property type="protein sequence ID" value="MBK9296324.1"/>
    <property type="molecule type" value="Genomic_DNA"/>
</dbReference>
<feature type="compositionally biased region" description="Low complexity" evidence="1">
    <location>
        <begin position="39"/>
        <end position="56"/>
    </location>
</feature>
<feature type="chain" id="PRO_5038447119" description="PepSY domain-containing protein" evidence="2">
    <location>
        <begin position="26"/>
        <end position="181"/>
    </location>
</feature>
<feature type="compositionally biased region" description="Basic and acidic residues" evidence="1">
    <location>
        <begin position="57"/>
        <end position="72"/>
    </location>
</feature>
<sequence>MNKLQKRLAGVAAAGALVLSGAAGAWTMTGIAGAQDTTAATATTTAAQPGETSTKASETKTSDDKAGEDKAGEAGGHQAGEAGSRPEGCSGPGGHPGRPPHPDNGMTEEELSGDQAEKVTAAVEAKLPGATIERMETDAEAGAFEAHVTDADGKHLTVTLDKDYKVTGTEEGPGPRPQRGS</sequence>
<organism evidence="3 4">
    <name type="scientific">Candidatus Neomicrothrix subdominans</name>
    <dbReference type="NCBI Taxonomy" id="2954438"/>
    <lineage>
        <taxon>Bacteria</taxon>
        <taxon>Bacillati</taxon>
        <taxon>Actinomycetota</taxon>
        <taxon>Acidimicrobiia</taxon>
        <taxon>Acidimicrobiales</taxon>
        <taxon>Microthrixaceae</taxon>
        <taxon>Candidatus Neomicrothrix</taxon>
    </lineage>
</organism>
<evidence type="ECO:0000313" key="4">
    <source>
        <dbReference type="Proteomes" id="UP000727993"/>
    </source>
</evidence>
<accession>A0A936TE48</accession>
<proteinExistence type="predicted"/>
<evidence type="ECO:0000256" key="1">
    <source>
        <dbReference type="SAM" id="MobiDB-lite"/>
    </source>
</evidence>
<protein>
    <recommendedName>
        <fullName evidence="5">PepSY domain-containing protein</fullName>
    </recommendedName>
</protein>
<feature type="compositionally biased region" description="Basic and acidic residues" evidence="1">
    <location>
        <begin position="147"/>
        <end position="165"/>
    </location>
</feature>
<reference evidence="3 4" key="1">
    <citation type="submission" date="2020-10" db="EMBL/GenBank/DDBJ databases">
        <title>Connecting structure to function with the recovery of over 1000 high-quality activated sludge metagenome-assembled genomes encoding full-length rRNA genes using long-read sequencing.</title>
        <authorList>
            <person name="Singleton C.M."/>
            <person name="Petriglieri F."/>
            <person name="Kristensen J.M."/>
            <person name="Kirkegaard R.H."/>
            <person name="Michaelsen T.Y."/>
            <person name="Andersen M.H."/>
            <person name="Karst S.M."/>
            <person name="Dueholm M.S."/>
            <person name="Nielsen P.H."/>
            <person name="Albertsen M."/>
        </authorList>
    </citation>
    <scope>NUCLEOTIDE SEQUENCE [LARGE SCALE GENOMIC DNA]</scope>
    <source>
        <strain evidence="3">Lyne_18-Q3-R50-59_MAXAC.006</strain>
    </source>
</reference>
<dbReference type="Proteomes" id="UP000727993">
    <property type="component" value="Unassembled WGS sequence"/>
</dbReference>
<name>A0A936TE48_9ACTN</name>
<feature type="region of interest" description="Disordered" evidence="1">
    <location>
        <begin position="39"/>
        <end position="181"/>
    </location>
</feature>
<feature type="signal peptide" evidence="2">
    <location>
        <begin position="1"/>
        <end position="25"/>
    </location>
</feature>
<evidence type="ECO:0000313" key="3">
    <source>
        <dbReference type="EMBL" id="MBK9296324.1"/>
    </source>
</evidence>